<feature type="transmembrane region" description="Helical" evidence="1">
    <location>
        <begin position="6"/>
        <end position="25"/>
    </location>
</feature>
<evidence type="ECO:0000259" key="2">
    <source>
        <dbReference type="PROSITE" id="PS51352"/>
    </source>
</evidence>
<evidence type="ECO:0000256" key="1">
    <source>
        <dbReference type="SAM" id="Phobius"/>
    </source>
</evidence>
<dbReference type="InterPro" id="IPR050553">
    <property type="entry name" value="Thioredoxin_ResA/DsbE_sf"/>
</dbReference>
<reference evidence="3 4" key="1">
    <citation type="submission" date="2019-11" db="EMBL/GenBank/DDBJ databases">
        <title>Genome sequence of Moorella glycerini DSM11254.</title>
        <authorList>
            <person name="Poehlein A."/>
            <person name="Boeer T."/>
            <person name="Daniel R."/>
        </authorList>
    </citation>
    <scope>NUCLEOTIDE SEQUENCE [LARGE SCALE GENOMIC DNA]</scope>
    <source>
        <strain evidence="3 4">DSM 11254</strain>
    </source>
</reference>
<dbReference type="Gene3D" id="3.40.30.10">
    <property type="entry name" value="Glutaredoxin"/>
    <property type="match status" value="1"/>
</dbReference>
<protein>
    <submittedName>
        <fullName evidence="3">Thiol-disulfide oxidoreductase ResA</fullName>
    </submittedName>
</protein>
<evidence type="ECO:0000313" key="4">
    <source>
        <dbReference type="Proteomes" id="UP000425916"/>
    </source>
</evidence>
<dbReference type="SUPFAM" id="SSF52833">
    <property type="entry name" value="Thioredoxin-like"/>
    <property type="match status" value="1"/>
</dbReference>
<dbReference type="InterPro" id="IPR036249">
    <property type="entry name" value="Thioredoxin-like_sf"/>
</dbReference>
<gene>
    <name evidence="3" type="primary">resA</name>
    <name evidence="3" type="ORF">MGLY_02540</name>
</gene>
<dbReference type="RefSeq" id="WP_156271381.1">
    <property type="nucleotide sequence ID" value="NZ_CP046244.1"/>
</dbReference>
<dbReference type="GO" id="GO:0016491">
    <property type="term" value="F:oxidoreductase activity"/>
    <property type="evidence" value="ECO:0007669"/>
    <property type="project" value="InterPro"/>
</dbReference>
<dbReference type="OrthoDB" id="9809733at2"/>
<organism evidence="3 4">
    <name type="scientific">Neomoorella glycerini</name>
    <dbReference type="NCBI Taxonomy" id="55779"/>
    <lineage>
        <taxon>Bacteria</taxon>
        <taxon>Bacillati</taxon>
        <taxon>Bacillota</taxon>
        <taxon>Clostridia</taxon>
        <taxon>Neomoorellales</taxon>
        <taxon>Neomoorellaceae</taxon>
        <taxon>Neomoorella</taxon>
    </lineage>
</organism>
<dbReference type="InterPro" id="IPR017937">
    <property type="entry name" value="Thioredoxin_CS"/>
</dbReference>
<dbReference type="PROSITE" id="PS00194">
    <property type="entry name" value="THIOREDOXIN_1"/>
    <property type="match status" value="1"/>
</dbReference>
<dbReference type="InterPro" id="IPR013766">
    <property type="entry name" value="Thioredoxin_domain"/>
</dbReference>
<dbReference type="PROSITE" id="PS51352">
    <property type="entry name" value="THIOREDOXIN_2"/>
    <property type="match status" value="1"/>
</dbReference>
<dbReference type="InterPro" id="IPR000866">
    <property type="entry name" value="AhpC/TSA"/>
</dbReference>
<proteinExistence type="predicted"/>
<keyword evidence="4" id="KW-1185">Reference proteome</keyword>
<dbReference type="PANTHER" id="PTHR42852:SF13">
    <property type="entry name" value="PROTEIN DIPZ"/>
    <property type="match status" value="1"/>
</dbReference>
<dbReference type="PANTHER" id="PTHR42852">
    <property type="entry name" value="THIOL:DISULFIDE INTERCHANGE PROTEIN DSBE"/>
    <property type="match status" value="1"/>
</dbReference>
<dbReference type="Pfam" id="PF00578">
    <property type="entry name" value="AhpC-TSA"/>
    <property type="match status" value="1"/>
</dbReference>
<dbReference type="GO" id="GO:0016209">
    <property type="term" value="F:antioxidant activity"/>
    <property type="evidence" value="ECO:0007669"/>
    <property type="project" value="InterPro"/>
</dbReference>
<name>A0A6I5ZM27_9FIRM</name>
<keyword evidence="1" id="KW-0472">Membrane</keyword>
<evidence type="ECO:0000313" key="3">
    <source>
        <dbReference type="EMBL" id="QGP90934.1"/>
    </source>
</evidence>
<dbReference type="Proteomes" id="UP000425916">
    <property type="component" value="Chromosome"/>
</dbReference>
<dbReference type="CDD" id="cd02966">
    <property type="entry name" value="TlpA_like_family"/>
    <property type="match status" value="1"/>
</dbReference>
<feature type="domain" description="Thioredoxin" evidence="2">
    <location>
        <begin position="29"/>
        <end position="168"/>
    </location>
</feature>
<dbReference type="EMBL" id="CP046244">
    <property type="protein sequence ID" value="QGP90934.1"/>
    <property type="molecule type" value="Genomic_DNA"/>
</dbReference>
<dbReference type="AlphaFoldDB" id="A0A6I5ZM27"/>
<keyword evidence="1" id="KW-1133">Transmembrane helix</keyword>
<sequence>MPKNWKVPLIIIVIMFAVLAASFILPGRQGNKVQAPSFALPVLDGGQVSLASLKGQVVVLNFWATWCPYCVAEMEELDAAAGRLADRGVKVLAINIMQRETEAGIRAFLGNKEHNYLVLLDHDSRVARSYGVGGIPTTFIIDRQGLIRRVKQGPLGPGELDNLVKDLL</sequence>
<keyword evidence="1" id="KW-0812">Transmembrane</keyword>
<accession>A0A6I5ZM27</accession>